<accession>A0A481Z704</accession>
<gene>
    <name evidence="1" type="ORF">LCPAC201_02200</name>
</gene>
<evidence type="ECO:0000313" key="1">
    <source>
        <dbReference type="EMBL" id="QBK90919.1"/>
    </source>
</evidence>
<reference evidence="1" key="1">
    <citation type="journal article" date="2019" name="MBio">
        <title>Virus Genomes from Deep Sea Sediments Expand the Ocean Megavirome and Support Independent Origins of Viral Gigantism.</title>
        <authorList>
            <person name="Backstrom D."/>
            <person name="Yutin N."/>
            <person name="Jorgensen S.L."/>
            <person name="Dharamshi J."/>
            <person name="Homa F."/>
            <person name="Zaremba-Niedwiedzka K."/>
            <person name="Spang A."/>
            <person name="Wolf Y.I."/>
            <person name="Koonin E.V."/>
            <person name="Ettema T.J."/>
        </authorList>
    </citation>
    <scope>NUCLEOTIDE SEQUENCE</scope>
</reference>
<proteinExistence type="predicted"/>
<name>A0A481Z704_9VIRU</name>
<dbReference type="EMBL" id="MK500502">
    <property type="protein sequence ID" value="QBK90919.1"/>
    <property type="molecule type" value="Genomic_DNA"/>
</dbReference>
<organism evidence="1">
    <name type="scientific">Pithovirus LCPAC201</name>
    <dbReference type="NCBI Taxonomy" id="2506591"/>
    <lineage>
        <taxon>Viruses</taxon>
        <taxon>Pithoviruses</taxon>
    </lineage>
</organism>
<sequence>MDRKRIIPLNSVTFSTLGSSSKFFEFESTPSQSDGKNGIYPPVVITPLKGVKFQALDQNSIRPPLIVLPPPITPVKPLTIIIPPTVASSITQPKPGTVIPVSPGVVKGTKVQRGDEYFKNPAALSDRDKKYCRCVLHVQGKQVPECLQDKAWFKNVGGKQCYNPYAVCAKSTHHTSRECGKNYDWSGIPDNEIEGYAHINHISVPSPFDRTQMINNILAWKRREGKI</sequence>
<protein>
    <submittedName>
        <fullName evidence="1">HeH/LEM domain protein</fullName>
    </submittedName>
</protein>